<dbReference type="InterPro" id="IPR050710">
    <property type="entry name" value="Band7/mec-2_domain"/>
</dbReference>
<evidence type="ECO:0000256" key="6">
    <source>
        <dbReference type="RuleBase" id="RU364113"/>
    </source>
</evidence>
<evidence type="ECO:0000256" key="1">
    <source>
        <dbReference type="ARBA" id="ARBA00004167"/>
    </source>
</evidence>
<dbReference type="Gene3D" id="3.30.479.30">
    <property type="entry name" value="Band 7 domain"/>
    <property type="match status" value="1"/>
</dbReference>
<dbReference type="CDD" id="cd03404">
    <property type="entry name" value="SPFH_HflK"/>
    <property type="match status" value="1"/>
</dbReference>
<dbReference type="InterPro" id="IPR010201">
    <property type="entry name" value="HflK"/>
</dbReference>
<dbReference type="AlphaFoldDB" id="A0A239PRC4"/>
<dbReference type="InterPro" id="IPR020980">
    <property type="entry name" value="Membrane_HflK_N"/>
</dbReference>
<dbReference type="SMART" id="SM00244">
    <property type="entry name" value="PHB"/>
    <property type="match status" value="1"/>
</dbReference>
<evidence type="ECO:0000256" key="3">
    <source>
        <dbReference type="ARBA" id="ARBA00022692"/>
    </source>
</evidence>
<dbReference type="InterPro" id="IPR001107">
    <property type="entry name" value="Band_7"/>
</dbReference>
<comment type="subunit">
    <text evidence="6">HflC and HflK may interact to form a multimeric complex.</text>
</comment>
<comment type="function">
    <text evidence="6">HflC and HflK could encode or regulate a protease.</text>
</comment>
<accession>A0A239PRC4</accession>
<name>A0A239PRC4_9PROT</name>
<dbReference type="RefSeq" id="WP_089411954.1">
    <property type="nucleotide sequence ID" value="NZ_FZQA01000002.1"/>
</dbReference>
<comment type="subcellular location">
    <subcellularLocation>
        <location evidence="1">Membrane</location>
        <topology evidence="1">Single-pass membrane protein</topology>
    </subcellularLocation>
</comment>
<evidence type="ECO:0000256" key="2">
    <source>
        <dbReference type="ARBA" id="ARBA00006971"/>
    </source>
</evidence>
<keyword evidence="10" id="KW-1185">Reference proteome</keyword>
<organism evidence="9 10">
    <name type="scientific">Amphiplicatus metriothermophilus</name>
    <dbReference type="NCBI Taxonomy" id="1519374"/>
    <lineage>
        <taxon>Bacteria</taxon>
        <taxon>Pseudomonadati</taxon>
        <taxon>Pseudomonadota</taxon>
        <taxon>Alphaproteobacteria</taxon>
        <taxon>Parvularculales</taxon>
        <taxon>Parvularculaceae</taxon>
        <taxon>Amphiplicatus</taxon>
    </lineage>
</organism>
<dbReference type="GO" id="GO:0016020">
    <property type="term" value="C:membrane"/>
    <property type="evidence" value="ECO:0007669"/>
    <property type="project" value="UniProtKB-SubCell"/>
</dbReference>
<evidence type="ECO:0000256" key="4">
    <source>
        <dbReference type="ARBA" id="ARBA00022989"/>
    </source>
</evidence>
<keyword evidence="5" id="KW-0472">Membrane</keyword>
<dbReference type="Pfam" id="PF12221">
    <property type="entry name" value="HflK_N"/>
    <property type="match status" value="1"/>
</dbReference>
<dbReference type="NCBIfam" id="TIGR01933">
    <property type="entry name" value="hflK"/>
    <property type="match status" value="1"/>
</dbReference>
<evidence type="ECO:0000313" key="10">
    <source>
        <dbReference type="Proteomes" id="UP000198346"/>
    </source>
</evidence>
<dbReference type="Pfam" id="PF01145">
    <property type="entry name" value="Band_7"/>
    <property type="match status" value="1"/>
</dbReference>
<comment type="similarity">
    <text evidence="2 6">Belongs to the band 7/mec-2 family. HflK subfamily.</text>
</comment>
<evidence type="ECO:0000313" key="9">
    <source>
        <dbReference type="EMBL" id="SNT72472.1"/>
    </source>
</evidence>
<sequence>MPWSDNSGNRGSGDRGPARGPWGQPPRNQGSGGGGGGRGRGEPPDLEELLQASRQRLKRAFPRGGKGGGGGPVLSRSALLYAGGAILALWLVSGFYQVDTDELAVVTTFGKYDSVKRPGLHWHVPFPVQNARLEKVTTVRPTIIPDEATARRAGSLEGLMLTGDKNIVDVDIQVQWKIKEDLQSTDDGVLPPVAQFIFNIDDPEKVVRTVGEAAIREVVGRHPLEFIQTAGRDEIQAQTRTLMQEAFDLYRSGIEVRSVNILNTDPPTEEVNAAFLDVEAAKQNRENSINEARAYANRVIPEARGEAQRILEGSRGYAARVTAEARGQSARFEAILAEYQSAPDVTRRRMYLETVEKILRGKTKVIIDEEAAGGVVPYLPLNELQRGQTQRNQGGGQ</sequence>
<gene>
    <name evidence="9" type="ORF">SAMN06297382_1517</name>
</gene>
<evidence type="ECO:0000256" key="7">
    <source>
        <dbReference type="SAM" id="MobiDB-lite"/>
    </source>
</evidence>
<reference evidence="9 10" key="1">
    <citation type="submission" date="2017-07" db="EMBL/GenBank/DDBJ databases">
        <authorList>
            <person name="Sun Z.S."/>
            <person name="Albrecht U."/>
            <person name="Echele G."/>
            <person name="Lee C.C."/>
        </authorList>
    </citation>
    <scope>NUCLEOTIDE SEQUENCE [LARGE SCALE GENOMIC DNA]</scope>
    <source>
        <strain evidence="9 10">CGMCC 1.12710</strain>
    </source>
</reference>
<dbReference type="Proteomes" id="UP000198346">
    <property type="component" value="Unassembled WGS sequence"/>
</dbReference>
<dbReference type="GO" id="GO:0006508">
    <property type="term" value="P:proteolysis"/>
    <property type="evidence" value="ECO:0007669"/>
    <property type="project" value="UniProtKB-KW"/>
</dbReference>
<feature type="region of interest" description="Disordered" evidence="7">
    <location>
        <begin position="1"/>
        <end position="45"/>
    </location>
</feature>
<dbReference type="InterPro" id="IPR036013">
    <property type="entry name" value="Band_7/SPFH_dom_sf"/>
</dbReference>
<proteinExistence type="inferred from homology"/>
<protein>
    <recommendedName>
        <fullName evidence="6">Protein HflK</fullName>
    </recommendedName>
</protein>
<dbReference type="PANTHER" id="PTHR43327">
    <property type="entry name" value="STOMATIN-LIKE PROTEIN 2, MITOCHONDRIAL"/>
    <property type="match status" value="1"/>
</dbReference>
<dbReference type="OrthoDB" id="9779595at2"/>
<evidence type="ECO:0000259" key="8">
    <source>
        <dbReference type="SMART" id="SM00244"/>
    </source>
</evidence>
<keyword evidence="3" id="KW-0812">Transmembrane</keyword>
<dbReference type="EMBL" id="FZQA01000002">
    <property type="protein sequence ID" value="SNT72472.1"/>
    <property type="molecule type" value="Genomic_DNA"/>
</dbReference>
<feature type="domain" description="Band 7" evidence="8">
    <location>
        <begin position="93"/>
        <end position="278"/>
    </location>
</feature>
<evidence type="ECO:0000256" key="5">
    <source>
        <dbReference type="ARBA" id="ARBA00023136"/>
    </source>
</evidence>
<keyword evidence="9" id="KW-0378">Hydrolase</keyword>
<dbReference type="GO" id="GO:0008233">
    <property type="term" value="F:peptidase activity"/>
    <property type="evidence" value="ECO:0007669"/>
    <property type="project" value="UniProtKB-KW"/>
</dbReference>
<dbReference type="PANTHER" id="PTHR43327:SF2">
    <property type="entry name" value="MODULATOR OF FTSH PROTEASE HFLK"/>
    <property type="match status" value="1"/>
</dbReference>
<dbReference type="SUPFAM" id="SSF117892">
    <property type="entry name" value="Band 7/SPFH domain"/>
    <property type="match status" value="1"/>
</dbReference>
<keyword evidence="4" id="KW-1133">Transmembrane helix</keyword>
<keyword evidence="9" id="KW-0645">Protease</keyword>